<sequence length="934" mass="105992">MISVPPFYSCKADEDMDFGSTMARRHMTKNMIDNMPDFEPDTPQCYDWVLRGLIFPTVGQRYFERVVVVTGGLKDGDYASYCYESDEWIRVNDFKHVNLLRVLRLTSRNNALKERLRISQDEKATLALDVQLLQHENVRLRELVPEKKPRLIQMKWIILGAVLTFLSLIPGGYAQEYSNRTIFTDIADVCKHSTETLAENLELRIKLALANITFADKYDAVKQLLDLAFIPRVHWIRSVFYYVRYYELWNIFMFILAVSTVMRSTRPGTDLITLAISHLSGYRMAVLPTIPFHTSFTLWVMNTLMFVYFFDNLLSTTLATLAPALGIVFLCFMEDSNYVDHVKGLLVTAILIIGGHACLVLTGATTSLFVIILVFRFVRMAAVFVGTRFEIRDANGKVVATVPTRLRNAAFGFFQNFRQSGVRVGVNDFVIIKPGALCIIDTPEGKGTGFFCGNDIVTAAHVIGNNTFVNVCYEGLVYEAKVRYTPEKDIAFLTCPGDLHPKNRLKLAKNPDYSFVTVMAYVNEDLVVSTASAMVHGNTLSYAVRTQDGMSGAPVCDRYGRVLAVHQTNTGYTGGAVIVEPSDFHPVKAPSQVETLKEEIEKLKAQLEAKNETKPEPEQPTMDQKVVHDSEVVELVRMAMEREMKILRDEINSILEPFVQKKKGKNKHGRGKVRRNLRRGVKLLTEEEYRELLEKGLDRETFLDLIDRIIGERAGYPDYDDEDFEDDDGWDMAGNDVEFDYTEVIDFGQSNGKQLEDGRTLRCDQKKKGKPVPAPRKPKPEPKPEPVPEPEPQPLDLTQKKRQPDPKPEPPKKKKPQKQEPQAYSQTYGKAPIWESYDFDWDEDDAKYILPAPHRLTKADEIILGSKIVKLRTIIETAIKTQNYSALPEAVFELDKAAFEAGLEGFLQRVKSKNKAPKNYKGPQKTRGPKTTTH</sequence>
<evidence type="ECO:0000256" key="11">
    <source>
        <dbReference type="ARBA" id="ARBA00022953"/>
    </source>
</evidence>
<dbReference type="Pfam" id="PF12285">
    <property type="entry name" value="Astrovir_pp_1"/>
    <property type="match status" value="1"/>
</dbReference>
<comment type="catalytic activity">
    <reaction evidence="15">
        <text>RNA(n) + a ribonucleoside 5'-triphosphate = RNA(n+1) + diphosphate</text>
        <dbReference type="Rhea" id="RHEA:21248"/>
        <dbReference type="Rhea" id="RHEA-COMP:14527"/>
        <dbReference type="Rhea" id="RHEA-COMP:17342"/>
        <dbReference type="ChEBI" id="CHEBI:33019"/>
        <dbReference type="ChEBI" id="CHEBI:61557"/>
        <dbReference type="ChEBI" id="CHEBI:140395"/>
    </reaction>
</comment>
<dbReference type="InterPro" id="IPR009003">
    <property type="entry name" value="Peptidase_S1_PA"/>
</dbReference>
<dbReference type="MEROPS" id="S01.109"/>
<dbReference type="GO" id="GO:0033644">
    <property type="term" value="C:host cell membrane"/>
    <property type="evidence" value="ECO:0007669"/>
    <property type="project" value="UniProtKB-SubCell"/>
</dbReference>
<keyword evidence="12 17" id="KW-1133">Transmembrane helix</keyword>
<evidence type="ECO:0000256" key="2">
    <source>
        <dbReference type="ARBA" id="ARBA00011245"/>
    </source>
</evidence>
<feature type="compositionally biased region" description="Basic and acidic residues" evidence="16">
    <location>
        <begin position="798"/>
        <end position="811"/>
    </location>
</feature>
<name>G1JYV9_9VIRU</name>
<dbReference type="EMBL" id="JN420359">
    <property type="protein sequence ID" value="AEM37638.1"/>
    <property type="molecule type" value="Genomic_RNA"/>
</dbReference>
<comment type="subcellular location">
    <subcellularLocation>
        <location evidence="1">Host membrane</location>
        <topology evidence="1">Multi-pass membrane protein</topology>
    </subcellularLocation>
</comment>
<evidence type="ECO:0000256" key="16">
    <source>
        <dbReference type="SAM" id="MobiDB-lite"/>
    </source>
</evidence>
<dbReference type="GO" id="GO:0075523">
    <property type="term" value="P:viral translational frameshifting"/>
    <property type="evidence" value="ECO:0007669"/>
    <property type="project" value="UniProtKB-KW"/>
</dbReference>
<evidence type="ECO:0000256" key="13">
    <source>
        <dbReference type="ARBA" id="ARBA00023136"/>
    </source>
</evidence>
<dbReference type="Pfam" id="PF13365">
    <property type="entry name" value="Trypsin_2"/>
    <property type="match status" value="1"/>
</dbReference>
<evidence type="ECO:0000256" key="3">
    <source>
        <dbReference type="ARBA" id="ARBA00022520"/>
    </source>
</evidence>
<dbReference type="InterPro" id="IPR045835">
    <property type="entry name" value="Astro_1A"/>
</dbReference>
<dbReference type="InterPro" id="IPR045836">
    <property type="entry name" value="Astro_VPg"/>
</dbReference>
<feature type="compositionally biased region" description="Basic and acidic residues" evidence="16">
    <location>
        <begin position="754"/>
        <end position="766"/>
    </location>
</feature>
<feature type="transmembrane region" description="Helical" evidence="17">
    <location>
        <begin position="345"/>
        <end position="378"/>
    </location>
</feature>
<comment type="function">
    <text evidence="14">Responsible for the cleavage of the polyprotein into functional products.</text>
</comment>
<feature type="transmembrane region" description="Helical" evidence="17">
    <location>
        <begin position="156"/>
        <end position="174"/>
    </location>
</feature>
<evidence type="ECO:0000256" key="12">
    <source>
        <dbReference type="ARBA" id="ARBA00022989"/>
    </source>
</evidence>
<dbReference type="InterPro" id="IPR022068">
    <property type="entry name" value="Mamastrovirus_p20"/>
</dbReference>
<evidence type="ECO:0000256" key="10">
    <source>
        <dbReference type="ARBA" id="ARBA00022870"/>
    </source>
</evidence>
<proteinExistence type="predicted"/>
<dbReference type="SUPFAM" id="SSF50494">
    <property type="entry name" value="Trypsin-like serine proteases"/>
    <property type="match status" value="1"/>
</dbReference>
<keyword evidence="13 17" id="KW-0472">Membrane</keyword>
<accession>G1JYV9</accession>
<feature type="transmembrane region" description="Helical" evidence="17">
    <location>
        <begin position="248"/>
        <end position="265"/>
    </location>
</feature>
<keyword evidence="6 17" id="KW-0812">Transmembrane</keyword>
<feature type="transmembrane region" description="Helical" evidence="17">
    <location>
        <begin position="316"/>
        <end position="333"/>
    </location>
</feature>
<evidence type="ECO:0000256" key="6">
    <source>
        <dbReference type="ARBA" id="ARBA00022692"/>
    </source>
</evidence>
<dbReference type="InterPro" id="IPR045833">
    <property type="entry name" value="Astro_p19"/>
</dbReference>
<organism evidence="18">
    <name type="scientific">California sea lion astrovirus 11</name>
    <dbReference type="NCBI Taxonomy" id="1073952"/>
    <lineage>
        <taxon>Viruses</taxon>
        <taxon>Riboviria</taxon>
        <taxon>Orthornavirae</taxon>
        <taxon>Pisuviricota</taxon>
        <taxon>Stelpaviricetes</taxon>
        <taxon>Stellavirales</taxon>
        <taxon>Astroviridae</taxon>
    </lineage>
</organism>
<keyword evidence="10" id="KW-1043">Host membrane</keyword>
<evidence type="ECO:0000256" key="8">
    <source>
        <dbReference type="ARBA" id="ARBA00022801"/>
    </source>
</evidence>
<evidence type="ECO:0000256" key="1">
    <source>
        <dbReference type="ARBA" id="ARBA00004301"/>
    </source>
</evidence>
<dbReference type="Pfam" id="PF19414">
    <property type="entry name" value="Astro_p19"/>
    <property type="match status" value="1"/>
</dbReference>
<dbReference type="Pfam" id="PF19416">
    <property type="entry name" value="Astro_VPg"/>
    <property type="match status" value="1"/>
</dbReference>
<keyword evidence="4" id="KW-0597">Phosphoprotein</keyword>
<evidence type="ECO:0000256" key="9">
    <source>
        <dbReference type="ARBA" id="ARBA00022825"/>
    </source>
</evidence>
<dbReference type="InterPro" id="IPR043504">
    <property type="entry name" value="Peptidase_S1_PA_chymotrypsin"/>
</dbReference>
<feature type="region of interest" description="Disordered" evidence="16">
    <location>
        <begin position="748"/>
        <end position="829"/>
    </location>
</feature>
<evidence type="ECO:0000256" key="17">
    <source>
        <dbReference type="SAM" id="Phobius"/>
    </source>
</evidence>
<reference evidence="18" key="1">
    <citation type="journal article" date="2011" name="J. Virol.">
        <title>The fecal viral flora of california sea lions.</title>
        <authorList>
            <person name="Li L."/>
            <person name="Shan T."/>
            <person name="Wang C."/>
            <person name="Cote C."/>
            <person name="Kolman J."/>
            <person name="Onions D."/>
            <person name="Gulland F.M."/>
            <person name="Delwart E."/>
        </authorList>
    </citation>
    <scope>NUCLEOTIDE SEQUENCE</scope>
    <source>
        <strain evidence="18">9822</strain>
    </source>
</reference>
<dbReference type="GO" id="GO:0006508">
    <property type="term" value="P:proteolysis"/>
    <property type="evidence" value="ECO:0007669"/>
    <property type="project" value="UniProtKB-KW"/>
</dbReference>
<dbReference type="Gene3D" id="2.40.10.10">
    <property type="entry name" value="Trypsin-like serine proteases"/>
    <property type="match status" value="2"/>
</dbReference>
<keyword evidence="9" id="KW-0720">Serine protease</keyword>
<evidence type="ECO:0000256" key="15">
    <source>
        <dbReference type="ARBA" id="ARBA00047383"/>
    </source>
</evidence>
<comment type="subunit">
    <text evidence="2">Monomer.</text>
</comment>
<protein>
    <submittedName>
        <fullName evidence="18">Nonstructural protein</fullName>
    </submittedName>
</protein>
<evidence type="ECO:0000256" key="5">
    <source>
        <dbReference type="ARBA" id="ARBA00022670"/>
    </source>
</evidence>
<evidence type="ECO:0000313" key="18">
    <source>
        <dbReference type="EMBL" id="AEM37638.1"/>
    </source>
</evidence>
<keyword evidence="7" id="KW-0688">Ribosomal frameshifting</keyword>
<keyword evidence="8" id="KW-0378">Hydrolase</keyword>
<evidence type="ECO:0000256" key="7">
    <source>
        <dbReference type="ARBA" id="ARBA00022758"/>
    </source>
</evidence>
<dbReference type="GO" id="GO:0004252">
    <property type="term" value="F:serine-type endopeptidase activity"/>
    <property type="evidence" value="ECO:0007669"/>
    <property type="project" value="InterPro"/>
</dbReference>
<keyword evidence="11" id="KW-0693">Viral RNA replication</keyword>
<keyword evidence="5" id="KW-0645">Protease</keyword>
<feature type="region of interest" description="Disordered" evidence="16">
    <location>
        <begin position="914"/>
        <end position="934"/>
    </location>
</feature>
<dbReference type="GO" id="GO:0070008">
    <property type="term" value="F:serine-type exopeptidase activity"/>
    <property type="evidence" value="ECO:0007669"/>
    <property type="project" value="InterPro"/>
</dbReference>
<evidence type="ECO:0000256" key="4">
    <source>
        <dbReference type="ARBA" id="ARBA00022553"/>
    </source>
</evidence>
<keyword evidence="3" id="KW-0191">Covalent protein-RNA linkage</keyword>
<evidence type="ECO:0000256" key="14">
    <source>
        <dbReference type="ARBA" id="ARBA00045910"/>
    </source>
</evidence>
<dbReference type="Pfam" id="PF19415">
    <property type="entry name" value="Astro_1A"/>
    <property type="match status" value="1"/>
</dbReference>